<sequence>MAHSRPSGVRGYISWLRDSANMNTSGVFDRISGSFGAKDHVGSKLSESFIEPSHRPTLKELSRRGTRYYGKNSGPPSTTVFGVAGKRLERKGPKKPNAKALFSNERTFLHWIKFGLLLGSMALTLLSFDKSDKSVGLQVGLFLTLVSMVTLVYATITYHLRHRWMKQIRHDVRFYDRIGPTILFVALFIAYAVNVALTMEKLVGDLRDDEGYNFYNPGDEPMTV</sequence>
<evidence type="ECO:0000256" key="3">
    <source>
        <dbReference type="ARBA" id="ARBA00022989"/>
    </source>
</evidence>
<dbReference type="InterPro" id="IPR003807">
    <property type="entry name" value="DUF202"/>
</dbReference>
<dbReference type="Proteomes" id="UP000726737">
    <property type="component" value="Unassembled WGS sequence"/>
</dbReference>
<keyword evidence="3 5" id="KW-1133">Transmembrane helix</keyword>
<keyword evidence="8" id="KW-1185">Reference proteome</keyword>
<organism evidence="7 8">
    <name type="scientific">Mortierella polycephala</name>
    <dbReference type="NCBI Taxonomy" id="41804"/>
    <lineage>
        <taxon>Eukaryota</taxon>
        <taxon>Fungi</taxon>
        <taxon>Fungi incertae sedis</taxon>
        <taxon>Mucoromycota</taxon>
        <taxon>Mortierellomycotina</taxon>
        <taxon>Mortierellomycetes</taxon>
        <taxon>Mortierellales</taxon>
        <taxon>Mortierellaceae</taxon>
        <taxon>Mortierella</taxon>
    </lineage>
</organism>
<feature type="transmembrane region" description="Helical" evidence="5">
    <location>
        <begin position="140"/>
        <end position="160"/>
    </location>
</feature>
<comment type="subcellular location">
    <subcellularLocation>
        <location evidence="1">Endomembrane system</location>
        <topology evidence="1">Multi-pass membrane protein</topology>
    </subcellularLocation>
</comment>
<dbReference type="Pfam" id="PF02656">
    <property type="entry name" value="DUF202"/>
    <property type="match status" value="1"/>
</dbReference>
<evidence type="ECO:0000256" key="4">
    <source>
        <dbReference type="ARBA" id="ARBA00023136"/>
    </source>
</evidence>
<dbReference type="AlphaFoldDB" id="A0A9P6PS21"/>
<evidence type="ECO:0000313" key="8">
    <source>
        <dbReference type="Proteomes" id="UP000726737"/>
    </source>
</evidence>
<dbReference type="EMBL" id="JAAAJA010000602">
    <property type="protein sequence ID" value="KAG0251332.1"/>
    <property type="molecule type" value="Genomic_DNA"/>
</dbReference>
<evidence type="ECO:0000256" key="2">
    <source>
        <dbReference type="ARBA" id="ARBA00022692"/>
    </source>
</evidence>
<protein>
    <recommendedName>
        <fullName evidence="6">DUF202 domain-containing protein</fullName>
    </recommendedName>
</protein>
<reference evidence="7" key="1">
    <citation type="journal article" date="2020" name="Fungal Divers.">
        <title>Resolving the Mortierellaceae phylogeny through synthesis of multi-gene phylogenetics and phylogenomics.</title>
        <authorList>
            <person name="Vandepol N."/>
            <person name="Liber J."/>
            <person name="Desiro A."/>
            <person name="Na H."/>
            <person name="Kennedy M."/>
            <person name="Barry K."/>
            <person name="Grigoriev I.V."/>
            <person name="Miller A.N."/>
            <person name="O'Donnell K."/>
            <person name="Stajich J.E."/>
            <person name="Bonito G."/>
        </authorList>
    </citation>
    <scope>NUCLEOTIDE SEQUENCE</scope>
    <source>
        <strain evidence="7">KOD948</strain>
    </source>
</reference>
<accession>A0A9P6PS21</accession>
<dbReference type="PANTHER" id="PTHR46140">
    <property type="entry name" value="VACUOLAR TRANSPORTER CHAPERONE 1-RELATED"/>
    <property type="match status" value="1"/>
</dbReference>
<evidence type="ECO:0000256" key="5">
    <source>
        <dbReference type="SAM" id="Phobius"/>
    </source>
</evidence>
<evidence type="ECO:0000256" key="1">
    <source>
        <dbReference type="ARBA" id="ARBA00004127"/>
    </source>
</evidence>
<keyword evidence="2 5" id="KW-0812">Transmembrane</keyword>
<dbReference type="OrthoDB" id="2243669at2759"/>
<proteinExistence type="predicted"/>
<keyword evidence="4 5" id="KW-0472">Membrane</keyword>
<dbReference type="GO" id="GO:0012505">
    <property type="term" value="C:endomembrane system"/>
    <property type="evidence" value="ECO:0007669"/>
    <property type="project" value="UniProtKB-SubCell"/>
</dbReference>
<name>A0A9P6PS21_9FUNG</name>
<evidence type="ECO:0000259" key="6">
    <source>
        <dbReference type="Pfam" id="PF02656"/>
    </source>
</evidence>
<dbReference type="PANTHER" id="PTHR46140:SF1">
    <property type="entry name" value="VACUOLAR TRANSPORTER CHAPERONE COMPLEX SUBUNIT 4-RELATED"/>
    <property type="match status" value="1"/>
</dbReference>
<feature type="transmembrane region" description="Helical" evidence="5">
    <location>
        <begin position="181"/>
        <end position="199"/>
    </location>
</feature>
<dbReference type="InterPro" id="IPR051572">
    <property type="entry name" value="VTC_Complex_Subunit"/>
</dbReference>
<evidence type="ECO:0000313" key="7">
    <source>
        <dbReference type="EMBL" id="KAG0251332.1"/>
    </source>
</evidence>
<comment type="caution">
    <text evidence="7">The sequence shown here is derived from an EMBL/GenBank/DDBJ whole genome shotgun (WGS) entry which is preliminary data.</text>
</comment>
<feature type="domain" description="DUF202" evidence="6">
    <location>
        <begin position="102"/>
        <end position="163"/>
    </location>
</feature>
<feature type="transmembrane region" description="Helical" evidence="5">
    <location>
        <begin position="108"/>
        <end position="128"/>
    </location>
</feature>
<gene>
    <name evidence="7" type="ORF">BG011_007715</name>
</gene>